<name>A0AAJ1CZK7_PANAN</name>
<evidence type="ECO:0000256" key="2">
    <source>
        <dbReference type="ARBA" id="ARBA00023125"/>
    </source>
</evidence>
<dbReference type="GO" id="GO:0003677">
    <property type="term" value="F:DNA binding"/>
    <property type="evidence" value="ECO:0007669"/>
    <property type="project" value="UniProtKB-UniRule"/>
</dbReference>
<evidence type="ECO:0000313" key="7">
    <source>
        <dbReference type="Proteomes" id="UP001208888"/>
    </source>
</evidence>
<dbReference type="InterPro" id="IPR011075">
    <property type="entry name" value="TetR_C"/>
</dbReference>
<feature type="domain" description="HTH tetR-type" evidence="5">
    <location>
        <begin position="22"/>
        <end position="82"/>
    </location>
</feature>
<dbReference type="Gene3D" id="1.10.10.60">
    <property type="entry name" value="Homeodomain-like"/>
    <property type="match status" value="1"/>
</dbReference>
<proteinExistence type="predicted"/>
<dbReference type="InterPro" id="IPR036271">
    <property type="entry name" value="Tet_transcr_reg_TetR-rel_C_sf"/>
</dbReference>
<dbReference type="InterPro" id="IPR009057">
    <property type="entry name" value="Homeodomain-like_sf"/>
</dbReference>
<protein>
    <recommendedName>
        <fullName evidence="5">HTH tetR-type domain-containing protein</fullName>
    </recommendedName>
</protein>
<dbReference type="EMBL" id="JANFVX010000009">
    <property type="protein sequence ID" value="MCW0344513.1"/>
    <property type="molecule type" value="Genomic_DNA"/>
</dbReference>
<dbReference type="SUPFAM" id="SSF46689">
    <property type="entry name" value="Homeodomain-like"/>
    <property type="match status" value="1"/>
</dbReference>
<dbReference type="AlphaFoldDB" id="A0AAJ1CZK7"/>
<evidence type="ECO:0000313" key="6">
    <source>
        <dbReference type="EMBL" id="MCW0344513.1"/>
    </source>
</evidence>
<dbReference type="Pfam" id="PF00440">
    <property type="entry name" value="TetR_N"/>
    <property type="match status" value="1"/>
</dbReference>
<evidence type="ECO:0000256" key="1">
    <source>
        <dbReference type="ARBA" id="ARBA00023015"/>
    </source>
</evidence>
<dbReference type="Gene3D" id="1.10.357.10">
    <property type="entry name" value="Tetracycline Repressor, domain 2"/>
    <property type="match status" value="1"/>
</dbReference>
<dbReference type="SUPFAM" id="SSF48498">
    <property type="entry name" value="Tetracyclin repressor-like, C-terminal domain"/>
    <property type="match status" value="1"/>
</dbReference>
<organism evidence="6 7">
    <name type="scientific">Pantoea ananas</name>
    <name type="common">Erwinia uredovora</name>
    <dbReference type="NCBI Taxonomy" id="553"/>
    <lineage>
        <taxon>Bacteria</taxon>
        <taxon>Pseudomonadati</taxon>
        <taxon>Pseudomonadota</taxon>
        <taxon>Gammaproteobacteria</taxon>
        <taxon>Enterobacterales</taxon>
        <taxon>Erwiniaceae</taxon>
        <taxon>Pantoea</taxon>
    </lineage>
</organism>
<keyword evidence="3" id="KW-0804">Transcription</keyword>
<dbReference type="Proteomes" id="UP001208888">
    <property type="component" value="Unassembled WGS sequence"/>
</dbReference>
<evidence type="ECO:0000259" key="5">
    <source>
        <dbReference type="PROSITE" id="PS50977"/>
    </source>
</evidence>
<dbReference type="Pfam" id="PF16859">
    <property type="entry name" value="TetR_C_11"/>
    <property type="match status" value="1"/>
</dbReference>
<reference evidence="6" key="1">
    <citation type="submission" date="2022-06" db="EMBL/GenBank/DDBJ databases">
        <title>Dynamics of rice microbiomes reveals core vertical transmitted seed endophytes.</title>
        <authorList>
            <person name="Liao K."/>
            <person name="Zhang X."/>
        </authorList>
    </citation>
    <scope>NUCLEOTIDE SEQUENCE</scope>
    <source>
        <strain evidence="6">JT1-17</strain>
    </source>
</reference>
<keyword evidence="1" id="KW-0805">Transcription regulation</keyword>
<comment type="caution">
    <text evidence="6">The sequence shown here is derived from an EMBL/GenBank/DDBJ whole genome shotgun (WGS) entry which is preliminary data.</text>
</comment>
<gene>
    <name evidence="6" type="ORF">NB703_002606</name>
</gene>
<evidence type="ECO:0000256" key="3">
    <source>
        <dbReference type="ARBA" id="ARBA00023163"/>
    </source>
</evidence>
<dbReference type="InterPro" id="IPR001647">
    <property type="entry name" value="HTH_TetR"/>
</dbReference>
<sequence>MERNRIDEHKKRKPSGAAVIQASLTEALYRALFQEWALCGYNGIRLERVAARAGAGKAAIYRRWATKQAFASEAINQTGILLATVEDCGSLQKDIFAFLVKLRVTLRHPLVRKILPDIHAESARNGELAAQLNELASTRRKLGAAIFERAIMRGELSDTRDINFALDLLPSTLYWQMVILRKHISSRELKVQADVIFNAIRQPSKNSDRGSHYR</sequence>
<accession>A0AAJ1CZK7</accession>
<evidence type="ECO:0000256" key="4">
    <source>
        <dbReference type="PROSITE-ProRule" id="PRU00335"/>
    </source>
</evidence>
<dbReference type="PROSITE" id="PS50977">
    <property type="entry name" value="HTH_TETR_2"/>
    <property type="match status" value="1"/>
</dbReference>
<keyword evidence="2 4" id="KW-0238">DNA-binding</keyword>
<feature type="DNA-binding region" description="H-T-H motif" evidence="4">
    <location>
        <begin position="45"/>
        <end position="64"/>
    </location>
</feature>